<dbReference type="InterPro" id="IPR050071">
    <property type="entry name" value="Dehydroquinate_synthase"/>
</dbReference>
<dbReference type="RefSeq" id="WP_132400342.1">
    <property type="nucleotide sequence ID" value="NZ_SMKA01000002.1"/>
</dbReference>
<dbReference type="Gene3D" id="3.40.50.1970">
    <property type="match status" value="1"/>
</dbReference>
<comment type="caution">
    <text evidence="11">The sequence shown here is derived from an EMBL/GenBank/DDBJ whole genome shotgun (WGS) entry which is preliminary data.</text>
</comment>
<dbReference type="GO" id="GO:0017000">
    <property type="term" value="P:antibiotic biosynthetic process"/>
    <property type="evidence" value="ECO:0007669"/>
    <property type="project" value="InterPro"/>
</dbReference>
<name>A0A4R4QIU3_9ACTN</name>
<evidence type="ECO:0000256" key="4">
    <source>
        <dbReference type="ARBA" id="ARBA00023027"/>
    </source>
</evidence>
<organism evidence="11 12">
    <name type="scientific">Kribbella albertanoniae</name>
    <dbReference type="NCBI Taxonomy" id="1266829"/>
    <lineage>
        <taxon>Bacteria</taxon>
        <taxon>Bacillati</taxon>
        <taxon>Actinomycetota</taxon>
        <taxon>Actinomycetes</taxon>
        <taxon>Propionibacteriales</taxon>
        <taxon>Kribbellaceae</taxon>
        <taxon>Kribbella</taxon>
    </lineage>
</organism>
<evidence type="ECO:0000259" key="9">
    <source>
        <dbReference type="Pfam" id="PF01761"/>
    </source>
</evidence>
<dbReference type="PANTHER" id="PTHR43622:SF3">
    <property type="entry name" value="2-EPI-5-EPI-VALIOLONE SYNTHASE"/>
    <property type="match status" value="1"/>
</dbReference>
<comment type="cofactor">
    <cofactor evidence="1">
        <name>NAD(+)</name>
        <dbReference type="ChEBI" id="CHEBI:57540"/>
    </cofactor>
</comment>
<keyword evidence="5" id="KW-0456">Lyase</keyword>
<evidence type="ECO:0000313" key="12">
    <source>
        <dbReference type="Proteomes" id="UP000295075"/>
    </source>
</evidence>
<feature type="domain" description="3-dehydroquinate synthase C-terminal" evidence="10">
    <location>
        <begin position="204"/>
        <end position="345"/>
    </location>
</feature>
<protein>
    <recommendedName>
        <fullName evidence="8">2-epi-5-epi-valiolone synthase</fullName>
        <ecNumber evidence="7">4.2.3.152</ecNumber>
    </recommendedName>
</protein>
<dbReference type="OrthoDB" id="9806583at2"/>
<keyword evidence="2" id="KW-0479">Metal-binding</keyword>
<evidence type="ECO:0000259" key="10">
    <source>
        <dbReference type="Pfam" id="PF24621"/>
    </source>
</evidence>
<evidence type="ECO:0000256" key="3">
    <source>
        <dbReference type="ARBA" id="ARBA00022741"/>
    </source>
</evidence>
<evidence type="ECO:0000256" key="1">
    <source>
        <dbReference type="ARBA" id="ARBA00001911"/>
    </source>
</evidence>
<sequence length="406" mass="43754">MVETQDPQFRRESGRLQVGEHGFDLASQRGHVQRVVLAERLLSPDSSVLAAALADRPALIVMTPSVLRHHGARLRAYLHAARPGQRHELMVVRRTEATKDLAAVTEICDRAAATRLPRRSPIVAFGGGVCSDLCGLAAALHRRGVPHIKVPTTLVGLIDAGIGTKNAVNHDGRKSGLGSFHPPEYSLLDPGFLRTLPHRQLRNGLAEAIKLAIAADPVLFEHLETHGAALAARQFRPDDGAITELIRRAVQGMLEELALSPYESIDKLRRKMDLGHTFSPEVESASDHLVLHGEAVAVDLALSSQLAAQLGILRPADLERVLALLETCGLPLTWSKLSADALWASLAGVVDHRDGELNLVVPTGIGGCVFLDLADIDLALVRSSIELLRRRATSRSTSGARLLSLP</sequence>
<dbReference type="GO" id="GO:0046872">
    <property type="term" value="F:metal ion binding"/>
    <property type="evidence" value="ECO:0007669"/>
    <property type="project" value="UniProtKB-KW"/>
</dbReference>
<keyword evidence="4" id="KW-0520">NAD</keyword>
<comment type="catalytic activity">
    <reaction evidence="6">
        <text>D-sedoheptulose 7-phosphate = 2-epi-5-epi-valiolone + phosphate</text>
        <dbReference type="Rhea" id="RHEA:44184"/>
        <dbReference type="ChEBI" id="CHEBI:43474"/>
        <dbReference type="ChEBI" id="CHEBI:57483"/>
        <dbReference type="ChEBI" id="CHEBI:84187"/>
        <dbReference type="EC" id="4.2.3.152"/>
    </reaction>
</comment>
<feature type="domain" description="3-dehydroquinate synthase N-terminal" evidence="9">
    <location>
        <begin position="90"/>
        <end position="202"/>
    </location>
</feature>
<evidence type="ECO:0000256" key="7">
    <source>
        <dbReference type="ARBA" id="ARBA00024060"/>
    </source>
</evidence>
<dbReference type="SUPFAM" id="SSF56796">
    <property type="entry name" value="Dehydroquinate synthase-like"/>
    <property type="match status" value="1"/>
</dbReference>
<dbReference type="InterPro" id="IPR030960">
    <property type="entry name" value="DHQS/DOIS_N"/>
</dbReference>
<dbReference type="AlphaFoldDB" id="A0A4R4QIU3"/>
<evidence type="ECO:0000256" key="8">
    <source>
        <dbReference type="ARBA" id="ARBA00024092"/>
    </source>
</evidence>
<evidence type="ECO:0000313" key="11">
    <source>
        <dbReference type="EMBL" id="TDC35510.1"/>
    </source>
</evidence>
<dbReference type="Pfam" id="PF01761">
    <property type="entry name" value="DHQ_synthase"/>
    <property type="match status" value="1"/>
</dbReference>
<dbReference type="GO" id="GO:0003856">
    <property type="term" value="F:3-dehydroquinate synthase activity"/>
    <property type="evidence" value="ECO:0007669"/>
    <property type="project" value="TreeGrafter"/>
</dbReference>
<dbReference type="EC" id="4.2.3.152" evidence="7"/>
<dbReference type="Pfam" id="PF24621">
    <property type="entry name" value="DHQS_C"/>
    <property type="match status" value="1"/>
</dbReference>
<dbReference type="InterPro" id="IPR056179">
    <property type="entry name" value="DHQS_C"/>
</dbReference>
<dbReference type="PANTHER" id="PTHR43622">
    <property type="entry name" value="3-DEHYDROQUINATE SYNTHASE"/>
    <property type="match status" value="1"/>
</dbReference>
<dbReference type="CDD" id="cd08199">
    <property type="entry name" value="EEVS"/>
    <property type="match status" value="1"/>
</dbReference>
<evidence type="ECO:0000256" key="5">
    <source>
        <dbReference type="ARBA" id="ARBA00023239"/>
    </source>
</evidence>
<keyword evidence="3" id="KW-0547">Nucleotide-binding</keyword>
<proteinExistence type="predicted"/>
<dbReference type="InterPro" id="IPR035872">
    <property type="entry name" value="EEVS-like"/>
</dbReference>
<dbReference type="EMBL" id="SMKA01000002">
    <property type="protein sequence ID" value="TDC35510.1"/>
    <property type="molecule type" value="Genomic_DNA"/>
</dbReference>
<reference evidence="11 12" key="1">
    <citation type="submission" date="2019-03" db="EMBL/GenBank/DDBJ databases">
        <title>Draft genome sequences of novel Actinobacteria.</title>
        <authorList>
            <person name="Sahin N."/>
            <person name="Ay H."/>
            <person name="Saygin H."/>
        </authorList>
    </citation>
    <scope>NUCLEOTIDE SEQUENCE [LARGE SCALE GENOMIC DNA]</scope>
    <source>
        <strain evidence="11 12">JCM 30547</strain>
    </source>
</reference>
<dbReference type="Gene3D" id="1.20.1090.10">
    <property type="entry name" value="Dehydroquinate synthase-like - alpha domain"/>
    <property type="match status" value="1"/>
</dbReference>
<accession>A0A4R4QIU3</accession>
<evidence type="ECO:0000256" key="2">
    <source>
        <dbReference type="ARBA" id="ARBA00022723"/>
    </source>
</evidence>
<keyword evidence="12" id="KW-1185">Reference proteome</keyword>
<dbReference type="GO" id="GO:0000166">
    <property type="term" value="F:nucleotide binding"/>
    <property type="evidence" value="ECO:0007669"/>
    <property type="project" value="UniProtKB-KW"/>
</dbReference>
<gene>
    <name evidence="11" type="ORF">E1261_01205</name>
</gene>
<dbReference type="Proteomes" id="UP000295075">
    <property type="component" value="Unassembled WGS sequence"/>
</dbReference>
<evidence type="ECO:0000256" key="6">
    <source>
        <dbReference type="ARBA" id="ARBA00023993"/>
    </source>
</evidence>